<name>A0A3N1NVU4_9GAMM</name>
<sequence length="170" mass="18655">MNIWIVVILLGVLAMVLGPVMMLQPSERDRQQEAVRRRATEKGLRVTLEALPRQATDLSEPERLPVYRQPAAKGGGPARDWMLVRAAYEHESHFMGVWAWQGKGRATPAERACLRECLPRMPRSVRALSGDPGGWSIYWTEAGGDRALAVVEETLAALRGCSPSPASAPG</sequence>
<dbReference type="AlphaFoldDB" id="A0A3N1NVU4"/>
<keyword evidence="2" id="KW-1185">Reference proteome</keyword>
<proteinExistence type="predicted"/>
<dbReference type="OrthoDB" id="6386766at2"/>
<organism evidence="1 2">
    <name type="scientific">Marinimicrobium koreense</name>
    <dbReference type="NCBI Taxonomy" id="306545"/>
    <lineage>
        <taxon>Bacteria</taxon>
        <taxon>Pseudomonadati</taxon>
        <taxon>Pseudomonadota</taxon>
        <taxon>Gammaproteobacteria</taxon>
        <taxon>Cellvibrionales</taxon>
        <taxon>Cellvibrionaceae</taxon>
        <taxon>Marinimicrobium</taxon>
    </lineage>
</organism>
<dbReference type="EMBL" id="RJUK01000001">
    <property type="protein sequence ID" value="ROQ20325.1"/>
    <property type="molecule type" value="Genomic_DNA"/>
</dbReference>
<dbReference type="RefSeq" id="WP_123637503.1">
    <property type="nucleotide sequence ID" value="NZ_JBHYFO010000002.1"/>
</dbReference>
<comment type="caution">
    <text evidence="1">The sequence shown here is derived from an EMBL/GenBank/DDBJ whole genome shotgun (WGS) entry which is preliminary data.</text>
</comment>
<protein>
    <submittedName>
        <fullName evidence="1">Uncharacterized protein</fullName>
    </submittedName>
</protein>
<reference evidence="1 2" key="1">
    <citation type="submission" date="2018-11" db="EMBL/GenBank/DDBJ databases">
        <title>Genomic Encyclopedia of Type Strains, Phase IV (KMG-IV): sequencing the most valuable type-strain genomes for metagenomic binning, comparative biology and taxonomic classification.</title>
        <authorList>
            <person name="Goeker M."/>
        </authorList>
    </citation>
    <scope>NUCLEOTIDE SEQUENCE [LARGE SCALE GENOMIC DNA]</scope>
    <source>
        <strain evidence="1 2">DSM 16974</strain>
    </source>
</reference>
<dbReference type="Proteomes" id="UP000273643">
    <property type="component" value="Unassembled WGS sequence"/>
</dbReference>
<accession>A0A3N1NVU4</accession>
<evidence type="ECO:0000313" key="1">
    <source>
        <dbReference type="EMBL" id="ROQ20325.1"/>
    </source>
</evidence>
<evidence type="ECO:0000313" key="2">
    <source>
        <dbReference type="Proteomes" id="UP000273643"/>
    </source>
</evidence>
<gene>
    <name evidence="1" type="ORF">EDC38_0926</name>
</gene>